<evidence type="ECO:0000313" key="8">
    <source>
        <dbReference type="Proteomes" id="UP000614047"/>
    </source>
</evidence>
<dbReference type="GO" id="GO:0005506">
    <property type="term" value="F:iron ion binding"/>
    <property type="evidence" value="ECO:0007669"/>
    <property type="project" value="InterPro"/>
</dbReference>
<accession>A0A931DH29</accession>
<dbReference type="InterPro" id="IPR014503">
    <property type="entry name" value="Clavaminate_syn-like"/>
</dbReference>
<organism evidence="7 8">
    <name type="scientific">Actinomadura viridis</name>
    <dbReference type="NCBI Taxonomy" id="58110"/>
    <lineage>
        <taxon>Bacteria</taxon>
        <taxon>Bacillati</taxon>
        <taxon>Actinomycetota</taxon>
        <taxon>Actinomycetes</taxon>
        <taxon>Streptosporangiales</taxon>
        <taxon>Thermomonosporaceae</taxon>
        <taxon>Actinomadura</taxon>
    </lineage>
</organism>
<dbReference type="Proteomes" id="UP000614047">
    <property type="component" value="Unassembled WGS sequence"/>
</dbReference>
<evidence type="ECO:0000256" key="5">
    <source>
        <dbReference type="PIRSR" id="PIRSR019543-2"/>
    </source>
</evidence>
<feature type="binding site" evidence="5">
    <location>
        <position position="143"/>
    </location>
    <ligand>
        <name>Fe cation</name>
        <dbReference type="ChEBI" id="CHEBI:24875"/>
    </ligand>
</feature>
<dbReference type="Gene3D" id="3.60.130.10">
    <property type="entry name" value="Clavaminate synthase-like"/>
    <property type="match status" value="1"/>
</dbReference>
<dbReference type="PIRSF" id="PIRSF019543">
    <property type="entry name" value="Clavaminate_syn"/>
    <property type="match status" value="1"/>
</dbReference>
<evidence type="ECO:0000256" key="2">
    <source>
        <dbReference type="ARBA" id="ARBA00022723"/>
    </source>
</evidence>
<comment type="similarity">
    <text evidence="1">Belongs to the clavaminate synthase family.</text>
</comment>
<feature type="binding site" evidence="5">
    <location>
        <position position="141"/>
    </location>
    <ligand>
        <name>Fe cation</name>
        <dbReference type="ChEBI" id="CHEBI:24875"/>
    </ligand>
</feature>
<proteinExistence type="inferred from homology"/>
<dbReference type="SUPFAM" id="SSF51197">
    <property type="entry name" value="Clavaminate synthase-like"/>
    <property type="match status" value="1"/>
</dbReference>
<dbReference type="GO" id="GO:0016491">
    <property type="term" value="F:oxidoreductase activity"/>
    <property type="evidence" value="ECO:0007669"/>
    <property type="project" value="UniProtKB-KW"/>
</dbReference>
<dbReference type="RefSeq" id="WP_197011792.1">
    <property type="nucleotide sequence ID" value="NZ_BAABES010000004.1"/>
</dbReference>
<keyword evidence="8" id="KW-1185">Reference proteome</keyword>
<dbReference type="EC" id="1.14.11.39" evidence="7"/>
<keyword evidence="4 5" id="KW-0408">Iron</keyword>
<evidence type="ECO:0000259" key="6">
    <source>
        <dbReference type="Pfam" id="PF02668"/>
    </source>
</evidence>
<evidence type="ECO:0000313" key="7">
    <source>
        <dbReference type="EMBL" id="MBG6089152.1"/>
    </source>
</evidence>
<evidence type="ECO:0000256" key="4">
    <source>
        <dbReference type="ARBA" id="ARBA00023004"/>
    </source>
</evidence>
<dbReference type="EMBL" id="JADOUA010000001">
    <property type="protein sequence ID" value="MBG6089152.1"/>
    <property type="molecule type" value="Genomic_DNA"/>
</dbReference>
<gene>
    <name evidence="7" type="ORF">IW256_003265</name>
</gene>
<evidence type="ECO:0000256" key="1">
    <source>
        <dbReference type="ARBA" id="ARBA00008425"/>
    </source>
</evidence>
<keyword evidence="3 7" id="KW-0560">Oxidoreductase</keyword>
<evidence type="ECO:0000256" key="3">
    <source>
        <dbReference type="ARBA" id="ARBA00023002"/>
    </source>
</evidence>
<dbReference type="Pfam" id="PF02668">
    <property type="entry name" value="TauD"/>
    <property type="match status" value="1"/>
</dbReference>
<dbReference type="AlphaFoldDB" id="A0A931DH29"/>
<dbReference type="InterPro" id="IPR042098">
    <property type="entry name" value="TauD-like_sf"/>
</dbReference>
<dbReference type="InterPro" id="IPR003819">
    <property type="entry name" value="TauD/TfdA-like"/>
</dbReference>
<keyword evidence="2 5" id="KW-0479">Metal-binding</keyword>
<protein>
    <submittedName>
        <fullName evidence="7">L-asparagine oxygenase</fullName>
        <ecNumber evidence="7">1.14.11.39</ecNumber>
    </submittedName>
</protein>
<name>A0A931DH29_9ACTN</name>
<feature type="domain" description="TauD/TfdA-like" evidence="6">
    <location>
        <begin position="235"/>
        <end position="287"/>
    </location>
</feature>
<reference evidence="7" key="1">
    <citation type="submission" date="2020-11" db="EMBL/GenBank/DDBJ databases">
        <title>Sequencing the genomes of 1000 actinobacteria strains.</title>
        <authorList>
            <person name="Klenk H.-P."/>
        </authorList>
    </citation>
    <scope>NUCLEOTIDE SEQUENCE</scope>
    <source>
        <strain evidence="7">DSM 43175</strain>
    </source>
</reference>
<sequence>MSAMPHRTLPAVQARDLYDACAASAAGPEDGYGAYWDRCRDLAAGRAGAPLRQWLEPVRAYGLGLLSGVRLDEPLPATPHERGAAPSLPVADAVIGAVAASLGVLFTIDGKADPRHVHDVHYIPEDAPTQLGTGCSRLEWHVEDGCHPTRPDWVILLCLRGGPDVVTSVARCEDMRFSRQERELLTGTPVRLSLDDSFQGAGDQEFSVPTLSTTRQGLEIIYDPAYTVAGTATERIVSLVSREAAKVRHDVVLQAGDLLVFNNRRAIHARTGFDPSKGSGERWVKRALVLADPAQARWCSPGVVHA</sequence>
<comment type="caution">
    <text evidence="7">The sequence shown here is derived from an EMBL/GenBank/DDBJ whole genome shotgun (WGS) entry which is preliminary data.</text>
</comment>